<dbReference type="GO" id="GO:0010181">
    <property type="term" value="F:FMN binding"/>
    <property type="evidence" value="ECO:0007669"/>
    <property type="project" value="InterPro"/>
</dbReference>
<name>A0A8K1CVG0_PYTOL</name>
<dbReference type="PANTHER" id="PTHR22893">
    <property type="entry name" value="NADH OXIDOREDUCTASE-RELATED"/>
    <property type="match status" value="1"/>
</dbReference>
<comment type="caution">
    <text evidence="2">The sequence shown here is derived from an EMBL/GenBank/DDBJ whole genome shotgun (WGS) entry which is preliminary data.</text>
</comment>
<evidence type="ECO:0000313" key="2">
    <source>
        <dbReference type="EMBL" id="TMW68993.1"/>
    </source>
</evidence>
<dbReference type="GO" id="GO:0016491">
    <property type="term" value="F:oxidoreductase activity"/>
    <property type="evidence" value="ECO:0007669"/>
    <property type="project" value="InterPro"/>
</dbReference>
<dbReference type="Proteomes" id="UP000794436">
    <property type="component" value="Unassembled WGS sequence"/>
</dbReference>
<accession>A0A8K1CVG0</accession>
<dbReference type="PANTHER" id="PTHR22893:SF91">
    <property type="entry name" value="NADPH DEHYDROGENASE 2-RELATED"/>
    <property type="match status" value="1"/>
</dbReference>
<dbReference type="CDD" id="cd02933">
    <property type="entry name" value="OYE_like_FMN"/>
    <property type="match status" value="1"/>
</dbReference>
<dbReference type="Pfam" id="PF00724">
    <property type="entry name" value="Oxidored_FMN"/>
    <property type="match status" value="1"/>
</dbReference>
<sequence>MVSVVTADYKLFTPLTLGKDLALKNRVVFARLTRARADPVTSAPSELQEIYYEQRSGAGLIITEATGVSVEGLGWYGAPGLFNDNQLKGWTKVVKRVHAKDGKIFLQLWHLGRQAHPSFNPKKECVALSAIPVPSGRIHDKNGVHVEHAVPRALETEELHSANGYLIDQFMQSVTNKRTDKYGGSYENRSRFILEIIDAISTVYPPERTAVRLSPNGTYGGMGSEDNYEMFTYLMRALSTRNLAFVVLLNAFAFNYHDKGRLVTPFDAKTNFKGTAITNGAYTRDIAEGAIRSGAVDAVCFGRPFISNPDLAERFQNDWPLNPEAPHDVWWAQALGAKGYVDFPA</sequence>
<dbReference type="OrthoDB" id="276546at2759"/>
<dbReference type="EMBL" id="SPLM01000001">
    <property type="protein sequence ID" value="TMW68993.1"/>
    <property type="molecule type" value="Genomic_DNA"/>
</dbReference>
<reference evidence="2" key="1">
    <citation type="submission" date="2019-03" db="EMBL/GenBank/DDBJ databases">
        <title>Long read genome sequence of the mycoparasitic Pythium oligandrum ATCC 38472 isolated from sugarbeet rhizosphere.</title>
        <authorList>
            <person name="Gaulin E."/>
        </authorList>
    </citation>
    <scope>NUCLEOTIDE SEQUENCE</scope>
    <source>
        <strain evidence="2">ATCC 38472_TT</strain>
    </source>
</reference>
<evidence type="ECO:0000313" key="3">
    <source>
        <dbReference type="Proteomes" id="UP000794436"/>
    </source>
</evidence>
<gene>
    <name evidence="2" type="ORF">Poli38472_001149</name>
</gene>
<dbReference type="InterPro" id="IPR013785">
    <property type="entry name" value="Aldolase_TIM"/>
</dbReference>
<dbReference type="InterPro" id="IPR001155">
    <property type="entry name" value="OxRdtase_FMN_N"/>
</dbReference>
<dbReference type="InterPro" id="IPR045247">
    <property type="entry name" value="Oye-like"/>
</dbReference>
<organism evidence="2 3">
    <name type="scientific">Pythium oligandrum</name>
    <name type="common">Mycoparasitic fungus</name>
    <dbReference type="NCBI Taxonomy" id="41045"/>
    <lineage>
        <taxon>Eukaryota</taxon>
        <taxon>Sar</taxon>
        <taxon>Stramenopiles</taxon>
        <taxon>Oomycota</taxon>
        <taxon>Peronosporomycetes</taxon>
        <taxon>Pythiales</taxon>
        <taxon>Pythiaceae</taxon>
        <taxon>Pythium</taxon>
    </lineage>
</organism>
<evidence type="ECO:0000259" key="1">
    <source>
        <dbReference type="Pfam" id="PF00724"/>
    </source>
</evidence>
<dbReference type="SUPFAM" id="SSF51395">
    <property type="entry name" value="FMN-linked oxidoreductases"/>
    <property type="match status" value="1"/>
</dbReference>
<proteinExistence type="predicted"/>
<feature type="domain" description="NADH:flavin oxidoreductase/NADH oxidase N-terminal" evidence="1">
    <location>
        <begin position="10"/>
        <end position="321"/>
    </location>
</feature>
<keyword evidence="3" id="KW-1185">Reference proteome</keyword>
<dbReference type="Gene3D" id="3.20.20.70">
    <property type="entry name" value="Aldolase class I"/>
    <property type="match status" value="2"/>
</dbReference>
<dbReference type="AlphaFoldDB" id="A0A8K1CVG0"/>
<protein>
    <recommendedName>
        <fullName evidence="1">NADH:flavin oxidoreductase/NADH oxidase N-terminal domain-containing protein</fullName>
    </recommendedName>
</protein>